<keyword evidence="10" id="KW-1185">Reference proteome</keyword>
<feature type="transmembrane region" description="Helical" evidence="7">
    <location>
        <begin position="233"/>
        <end position="255"/>
    </location>
</feature>
<keyword evidence="5 7" id="KW-1133">Transmembrane helix</keyword>
<gene>
    <name evidence="9" type="ORF">SAMN02983003_2085</name>
</gene>
<feature type="transmembrane region" description="Helical" evidence="7">
    <location>
        <begin position="12"/>
        <end position="30"/>
    </location>
</feature>
<dbReference type="Gene3D" id="1.10.3720.10">
    <property type="entry name" value="MetI-like"/>
    <property type="match status" value="1"/>
</dbReference>
<dbReference type="OrthoDB" id="9805855at2"/>
<dbReference type="GO" id="GO:0055085">
    <property type="term" value="P:transmembrane transport"/>
    <property type="evidence" value="ECO:0007669"/>
    <property type="project" value="InterPro"/>
</dbReference>
<feature type="transmembrane region" description="Helical" evidence="7">
    <location>
        <begin position="175"/>
        <end position="191"/>
    </location>
</feature>
<evidence type="ECO:0000256" key="5">
    <source>
        <dbReference type="ARBA" id="ARBA00022989"/>
    </source>
</evidence>
<dbReference type="Pfam" id="PF00528">
    <property type="entry name" value="BPD_transp_1"/>
    <property type="match status" value="1"/>
</dbReference>
<evidence type="ECO:0000256" key="2">
    <source>
        <dbReference type="ARBA" id="ARBA00022448"/>
    </source>
</evidence>
<feature type="transmembrane region" description="Helical" evidence="7">
    <location>
        <begin position="134"/>
        <end position="155"/>
    </location>
</feature>
<dbReference type="CDD" id="cd06261">
    <property type="entry name" value="TM_PBP2"/>
    <property type="match status" value="1"/>
</dbReference>
<protein>
    <submittedName>
        <fullName evidence="9">Peptide/nickel transport system permease protein</fullName>
    </submittedName>
</protein>
<dbReference type="EMBL" id="FPKU01000002">
    <property type="protein sequence ID" value="SFZ84563.1"/>
    <property type="molecule type" value="Genomic_DNA"/>
</dbReference>
<name>A0A1K2HYD1_9HYPH</name>
<reference evidence="9 10" key="1">
    <citation type="submission" date="2016-11" db="EMBL/GenBank/DDBJ databases">
        <authorList>
            <person name="Jaros S."/>
            <person name="Januszkiewicz K."/>
            <person name="Wedrychowicz H."/>
        </authorList>
    </citation>
    <scope>NUCLEOTIDE SEQUENCE [LARGE SCALE GENOMIC DNA]</scope>
    <source>
        <strain evidence="9 10">ATCC 23634</strain>
    </source>
</reference>
<sequence>MSQYLARRIASFVAMIAVAVIATFIANRFVPGDPVLVMLGDQSSNLDLAARLRADYGLDLPLHEQFVRYVTGLLRGDLGLSFRFPGVPVGEVIADGLRISPVIGLAALVLSLTLGTLLGAIAAVRAGSLVDTGLMFVVVIGLSVPGFVVATGLVWLLSVRLGWLPVAGWGTPQQAILPIIVAAIGPIAYFARLTRTFLLETLGQDYVRTARAKGVPERGVVLHHALRNATVPLLTVAGIMMGGLITGTIVVENIFNIQGLGRIAVTSIAARDYPVTMGIVLLFTLFYGTINLLVDIAYVLVDPRIRLAVS</sequence>
<dbReference type="Pfam" id="PF19300">
    <property type="entry name" value="BPD_transp_1_N"/>
    <property type="match status" value="1"/>
</dbReference>
<evidence type="ECO:0000256" key="1">
    <source>
        <dbReference type="ARBA" id="ARBA00004651"/>
    </source>
</evidence>
<keyword evidence="6 7" id="KW-0472">Membrane</keyword>
<comment type="similarity">
    <text evidence="7">Belongs to the binding-protein-dependent transport system permease family.</text>
</comment>
<organism evidence="9 10">
    <name type="scientific">Devosia enhydra</name>
    <dbReference type="NCBI Taxonomy" id="665118"/>
    <lineage>
        <taxon>Bacteria</taxon>
        <taxon>Pseudomonadati</taxon>
        <taxon>Pseudomonadota</taxon>
        <taxon>Alphaproteobacteria</taxon>
        <taxon>Hyphomicrobiales</taxon>
        <taxon>Devosiaceae</taxon>
        <taxon>Devosia</taxon>
    </lineage>
</organism>
<dbReference type="GO" id="GO:0005886">
    <property type="term" value="C:plasma membrane"/>
    <property type="evidence" value="ECO:0007669"/>
    <property type="project" value="UniProtKB-SubCell"/>
</dbReference>
<keyword evidence="4 7" id="KW-0812">Transmembrane</keyword>
<evidence type="ECO:0000256" key="7">
    <source>
        <dbReference type="RuleBase" id="RU363032"/>
    </source>
</evidence>
<accession>A0A1K2HYD1</accession>
<dbReference type="RefSeq" id="WP_072342402.1">
    <property type="nucleotide sequence ID" value="NZ_FPKU01000002.1"/>
</dbReference>
<dbReference type="PANTHER" id="PTHR43163">
    <property type="entry name" value="DIPEPTIDE TRANSPORT SYSTEM PERMEASE PROTEIN DPPB-RELATED"/>
    <property type="match status" value="1"/>
</dbReference>
<evidence type="ECO:0000256" key="4">
    <source>
        <dbReference type="ARBA" id="ARBA00022692"/>
    </source>
</evidence>
<dbReference type="STRING" id="665118.SAMN02983003_2085"/>
<evidence type="ECO:0000313" key="10">
    <source>
        <dbReference type="Proteomes" id="UP000183447"/>
    </source>
</evidence>
<feature type="transmembrane region" description="Helical" evidence="7">
    <location>
        <begin position="275"/>
        <end position="301"/>
    </location>
</feature>
<evidence type="ECO:0000259" key="8">
    <source>
        <dbReference type="PROSITE" id="PS50928"/>
    </source>
</evidence>
<keyword evidence="3" id="KW-1003">Cell membrane</keyword>
<dbReference type="InterPro" id="IPR045621">
    <property type="entry name" value="BPD_transp_1_N"/>
</dbReference>
<evidence type="ECO:0000256" key="3">
    <source>
        <dbReference type="ARBA" id="ARBA00022475"/>
    </source>
</evidence>
<dbReference type="SUPFAM" id="SSF161098">
    <property type="entry name" value="MetI-like"/>
    <property type="match status" value="1"/>
</dbReference>
<comment type="subcellular location">
    <subcellularLocation>
        <location evidence="1 7">Cell membrane</location>
        <topology evidence="1 7">Multi-pass membrane protein</topology>
    </subcellularLocation>
</comment>
<dbReference type="PROSITE" id="PS50928">
    <property type="entry name" value="ABC_TM1"/>
    <property type="match status" value="1"/>
</dbReference>
<evidence type="ECO:0000256" key="6">
    <source>
        <dbReference type="ARBA" id="ARBA00023136"/>
    </source>
</evidence>
<evidence type="ECO:0000313" key="9">
    <source>
        <dbReference type="EMBL" id="SFZ84563.1"/>
    </source>
</evidence>
<feature type="domain" description="ABC transmembrane type-1" evidence="8">
    <location>
        <begin position="97"/>
        <end position="294"/>
    </location>
</feature>
<proteinExistence type="inferred from homology"/>
<keyword evidence="2 7" id="KW-0813">Transport</keyword>
<dbReference type="InterPro" id="IPR000515">
    <property type="entry name" value="MetI-like"/>
</dbReference>
<dbReference type="AlphaFoldDB" id="A0A1K2HYD1"/>
<dbReference type="PANTHER" id="PTHR43163:SF6">
    <property type="entry name" value="DIPEPTIDE TRANSPORT SYSTEM PERMEASE PROTEIN DPPB-RELATED"/>
    <property type="match status" value="1"/>
</dbReference>
<dbReference type="Proteomes" id="UP000183447">
    <property type="component" value="Unassembled WGS sequence"/>
</dbReference>
<feature type="transmembrane region" description="Helical" evidence="7">
    <location>
        <begin position="102"/>
        <end position="122"/>
    </location>
</feature>
<dbReference type="InterPro" id="IPR035906">
    <property type="entry name" value="MetI-like_sf"/>
</dbReference>